<evidence type="ECO:0000256" key="4">
    <source>
        <dbReference type="ARBA" id="ARBA00023163"/>
    </source>
</evidence>
<protein>
    <submittedName>
        <fullName evidence="7">ANTAR domain-containing protein</fullName>
    </submittedName>
</protein>
<dbReference type="InterPro" id="IPR003018">
    <property type="entry name" value="GAF"/>
</dbReference>
<dbReference type="Proteomes" id="UP001596122">
    <property type="component" value="Unassembled WGS sequence"/>
</dbReference>
<dbReference type="NCBIfam" id="TIGR00229">
    <property type="entry name" value="sensory_box"/>
    <property type="match status" value="1"/>
</dbReference>
<evidence type="ECO:0000256" key="1">
    <source>
        <dbReference type="ARBA" id="ARBA00022679"/>
    </source>
</evidence>
<feature type="domain" description="PAS" evidence="5">
    <location>
        <begin position="44"/>
        <end position="109"/>
    </location>
</feature>
<dbReference type="Pfam" id="PF13185">
    <property type="entry name" value="GAF_2"/>
    <property type="match status" value="1"/>
</dbReference>
<dbReference type="Pfam" id="PF00989">
    <property type="entry name" value="PAS"/>
    <property type="match status" value="1"/>
</dbReference>
<feature type="domain" description="ANTAR" evidence="6">
    <location>
        <begin position="321"/>
        <end position="382"/>
    </location>
</feature>
<sequence length="389" mass="41646">MAAGGRTEAAPDDGPEPHRLDLLAQQRQLDGLLATREHPGAWRRSLVQALPVPVVLTDVDGLVLELNGAAWTLVGRRRDELLERPFEELVAEGDAARLREVVRLAREVDAPQQLSLRLKDAEGRETPLDVVASADRAGDGTLTWVGGHGRTGPDHDDDLRTAEAFTEMCRLPLEVENDARRLLARAALLVERALPACDGVSVTLGAPEAPTAQATDSAFAQAVDGAQLQAGDGPCLRAFRTGRAQDTGNLREDARWPRFAELAAPVGAVSVLGLPLRSDRESLGVLNIYSRDVAAFGDRDRRVADLLVSAVVAVVRATQERAGLVELGDQLREALASRAVIEQAKGVLMGREGLTADQAFARLVALSRRSNVKLRDVARQVVDGTAPAA</sequence>
<keyword evidence="4" id="KW-0804">Transcription</keyword>
<keyword evidence="1" id="KW-0808">Transferase</keyword>
<dbReference type="InterPro" id="IPR000014">
    <property type="entry name" value="PAS"/>
</dbReference>
<dbReference type="InterPro" id="IPR005561">
    <property type="entry name" value="ANTAR"/>
</dbReference>
<comment type="caution">
    <text evidence="7">The sequence shown here is derived from an EMBL/GenBank/DDBJ whole genome shotgun (WGS) entry which is preliminary data.</text>
</comment>
<dbReference type="EMBL" id="JBHSLD010000009">
    <property type="protein sequence ID" value="MFC5381613.1"/>
    <property type="molecule type" value="Genomic_DNA"/>
</dbReference>
<dbReference type="SUPFAM" id="SSF55785">
    <property type="entry name" value="PYP-like sensor domain (PAS domain)"/>
    <property type="match status" value="1"/>
</dbReference>
<dbReference type="RefSeq" id="WP_340269545.1">
    <property type="nucleotide sequence ID" value="NZ_JBBEOG010000004.1"/>
</dbReference>
<accession>A0ABW0GNT0</accession>
<dbReference type="SMART" id="SM00091">
    <property type="entry name" value="PAS"/>
    <property type="match status" value="1"/>
</dbReference>
<dbReference type="InterPro" id="IPR035965">
    <property type="entry name" value="PAS-like_dom_sf"/>
</dbReference>
<dbReference type="SUPFAM" id="SSF52172">
    <property type="entry name" value="CheY-like"/>
    <property type="match status" value="1"/>
</dbReference>
<evidence type="ECO:0000313" key="8">
    <source>
        <dbReference type="Proteomes" id="UP001596122"/>
    </source>
</evidence>
<evidence type="ECO:0000256" key="2">
    <source>
        <dbReference type="ARBA" id="ARBA00022777"/>
    </source>
</evidence>
<dbReference type="InterPro" id="IPR029016">
    <property type="entry name" value="GAF-like_dom_sf"/>
</dbReference>
<dbReference type="Gene3D" id="1.10.10.10">
    <property type="entry name" value="Winged helix-like DNA-binding domain superfamily/Winged helix DNA-binding domain"/>
    <property type="match status" value="1"/>
</dbReference>
<dbReference type="Pfam" id="PF03861">
    <property type="entry name" value="ANTAR"/>
    <property type="match status" value="1"/>
</dbReference>
<gene>
    <name evidence="7" type="ORF">ACFPJ6_12510</name>
</gene>
<proteinExistence type="predicted"/>
<dbReference type="InterPro" id="IPR011006">
    <property type="entry name" value="CheY-like_superfamily"/>
</dbReference>
<dbReference type="SMART" id="SM01012">
    <property type="entry name" value="ANTAR"/>
    <property type="match status" value="1"/>
</dbReference>
<dbReference type="SUPFAM" id="SSF55781">
    <property type="entry name" value="GAF domain-like"/>
    <property type="match status" value="1"/>
</dbReference>
<organism evidence="7 8">
    <name type="scientific">Aquipuribacter nitratireducens</name>
    <dbReference type="NCBI Taxonomy" id="650104"/>
    <lineage>
        <taxon>Bacteria</taxon>
        <taxon>Bacillati</taxon>
        <taxon>Actinomycetota</taxon>
        <taxon>Actinomycetes</taxon>
        <taxon>Micrococcales</taxon>
        <taxon>Intrasporangiaceae</taxon>
        <taxon>Aquipuribacter</taxon>
    </lineage>
</organism>
<reference evidence="8" key="1">
    <citation type="journal article" date="2019" name="Int. J. Syst. Evol. Microbiol.">
        <title>The Global Catalogue of Microorganisms (GCM) 10K type strain sequencing project: providing services to taxonomists for standard genome sequencing and annotation.</title>
        <authorList>
            <consortium name="The Broad Institute Genomics Platform"/>
            <consortium name="The Broad Institute Genome Sequencing Center for Infectious Disease"/>
            <person name="Wu L."/>
            <person name="Ma J."/>
        </authorList>
    </citation>
    <scope>NUCLEOTIDE SEQUENCE [LARGE SCALE GENOMIC DNA]</scope>
    <source>
        <strain evidence="8">CCUG 43114</strain>
    </source>
</reference>
<dbReference type="PROSITE" id="PS50112">
    <property type="entry name" value="PAS"/>
    <property type="match status" value="1"/>
</dbReference>
<keyword evidence="3" id="KW-0805">Transcription regulation</keyword>
<evidence type="ECO:0000259" key="5">
    <source>
        <dbReference type="PROSITE" id="PS50112"/>
    </source>
</evidence>
<dbReference type="PROSITE" id="PS50921">
    <property type="entry name" value="ANTAR"/>
    <property type="match status" value="1"/>
</dbReference>
<dbReference type="Gene3D" id="3.30.450.20">
    <property type="entry name" value="PAS domain"/>
    <property type="match status" value="1"/>
</dbReference>
<name>A0ABW0GNT0_9MICO</name>
<evidence type="ECO:0000256" key="3">
    <source>
        <dbReference type="ARBA" id="ARBA00023015"/>
    </source>
</evidence>
<dbReference type="InterPro" id="IPR036388">
    <property type="entry name" value="WH-like_DNA-bd_sf"/>
</dbReference>
<dbReference type="Gene3D" id="3.30.450.40">
    <property type="match status" value="1"/>
</dbReference>
<keyword evidence="8" id="KW-1185">Reference proteome</keyword>
<keyword evidence="2" id="KW-0418">Kinase</keyword>
<evidence type="ECO:0000259" key="6">
    <source>
        <dbReference type="PROSITE" id="PS50921"/>
    </source>
</evidence>
<dbReference type="InterPro" id="IPR013767">
    <property type="entry name" value="PAS_fold"/>
</dbReference>
<evidence type="ECO:0000313" key="7">
    <source>
        <dbReference type="EMBL" id="MFC5381613.1"/>
    </source>
</evidence>